<dbReference type="InterPro" id="IPR050767">
    <property type="entry name" value="Sel1_AlgK"/>
</dbReference>
<sequence>MMVFFNKCVMLIMITGFLSACASQSALEKYQTKANEGDIQNQLMLAERYYFGAEGIPQDKGKAILYYRLAAEAGSDSAAFNLGIIYQQDGDFDQAVYYYEMASAANNFAAQDNLAVMYQDGAGVEKDITKAEELYLLALSNRSTYSKRNLAILYRDSQQIEKAIDMFKQLSFDPTTKDNSYKFKKAVALELMDLFLTQDNKENAYIWGTTAVLSGLFDSDIVNLAAKRTRYLAVRNALDDELKNKLSKNILQYHYKAFQQYEPAVQKYQSLIIDDEYSDLSISQLTEFTDYKAEVNKKTFASINRYKDQDDKTSRIKLALHTLKLAAYEISIGVISPQLQMAKINIEKSISILSGYSDSNLNNLKDNTKLKLSVVEIVSDYQQRLKEEQNNTK</sequence>
<dbReference type="SMART" id="SM00671">
    <property type="entry name" value="SEL1"/>
    <property type="match status" value="3"/>
</dbReference>
<feature type="signal peptide" evidence="1">
    <location>
        <begin position="1"/>
        <end position="22"/>
    </location>
</feature>
<organism evidence="2 3">
    <name type="scientific">Marinomonas colpomeniae</name>
    <dbReference type="NCBI Taxonomy" id="2774408"/>
    <lineage>
        <taxon>Bacteria</taxon>
        <taxon>Pseudomonadati</taxon>
        <taxon>Pseudomonadota</taxon>
        <taxon>Gammaproteobacteria</taxon>
        <taxon>Oceanospirillales</taxon>
        <taxon>Oceanospirillaceae</taxon>
        <taxon>Marinomonas</taxon>
    </lineage>
</organism>
<dbReference type="PANTHER" id="PTHR11102">
    <property type="entry name" value="SEL-1-LIKE PROTEIN"/>
    <property type="match status" value="1"/>
</dbReference>
<reference evidence="2 3" key="1">
    <citation type="submission" date="2020-09" db="EMBL/GenBank/DDBJ databases">
        <title>Marinomonas sp. nov., isolated from the cysticercosis algae of Qingdao, China.</title>
        <authorList>
            <person name="Sun X."/>
        </authorList>
    </citation>
    <scope>NUCLEOTIDE SEQUENCE [LARGE SCALE GENOMIC DNA]</scope>
    <source>
        <strain evidence="2 3">SM2066</strain>
    </source>
</reference>
<dbReference type="RefSeq" id="WP_191593467.1">
    <property type="nucleotide sequence ID" value="NZ_JACYFC010000001.1"/>
</dbReference>
<comment type="caution">
    <text evidence="2">The sequence shown here is derived from an EMBL/GenBank/DDBJ whole genome shotgun (WGS) entry which is preliminary data.</text>
</comment>
<dbReference type="EMBL" id="JACYFC010000001">
    <property type="protein sequence ID" value="MBD5770104.1"/>
    <property type="molecule type" value="Genomic_DNA"/>
</dbReference>
<dbReference type="Gene3D" id="1.25.40.10">
    <property type="entry name" value="Tetratricopeptide repeat domain"/>
    <property type="match status" value="1"/>
</dbReference>
<proteinExistence type="predicted"/>
<keyword evidence="1" id="KW-0732">Signal</keyword>
<feature type="chain" id="PRO_5046149131" evidence="1">
    <location>
        <begin position="23"/>
        <end position="393"/>
    </location>
</feature>
<evidence type="ECO:0000313" key="2">
    <source>
        <dbReference type="EMBL" id="MBD5770104.1"/>
    </source>
</evidence>
<gene>
    <name evidence="2" type="ORF">IF202_03500</name>
</gene>
<protein>
    <submittedName>
        <fullName evidence="2">Sel1 repeat family protein</fullName>
    </submittedName>
</protein>
<dbReference type="InterPro" id="IPR011990">
    <property type="entry name" value="TPR-like_helical_dom_sf"/>
</dbReference>
<evidence type="ECO:0000313" key="3">
    <source>
        <dbReference type="Proteomes" id="UP000604161"/>
    </source>
</evidence>
<dbReference type="InterPro" id="IPR006597">
    <property type="entry name" value="Sel1-like"/>
</dbReference>
<name>A0ABR8NVM5_9GAMM</name>
<dbReference type="Pfam" id="PF08238">
    <property type="entry name" value="Sel1"/>
    <property type="match status" value="3"/>
</dbReference>
<dbReference type="Proteomes" id="UP000604161">
    <property type="component" value="Unassembled WGS sequence"/>
</dbReference>
<dbReference type="PANTHER" id="PTHR11102:SF160">
    <property type="entry name" value="ERAD-ASSOCIATED E3 UBIQUITIN-PROTEIN LIGASE COMPONENT HRD3"/>
    <property type="match status" value="1"/>
</dbReference>
<accession>A0ABR8NVM5</accession>
<keyword evidence="3" id="KW-1185">Reference proteome</keyword>
<evidence type="ECO:0000256" key="1">
    <source>
        <dbReference type="SAM" id="SignalP"/>
    </source>
</evidence>
<dbReference type="PROSITE" id="PS51257">
    <property type="entry name" value="PROKAR_LIPOPROTEIN"/>
    <property type="match status" value="1"/>
</dbReference>
<dbReference type="SUPFAM" id="SSF81901">
    <property type="entry name" value="HCP-like"/>
    <property type="match status" value="1"/>
</dbReference>